<name>A0A2S4VED0_9BASI</name>
<feature type="non-terminal residue" evidence="1">
    <location>
        <position position="122"/>
    </location>
</feature>
<proteinExistence type="predicted"/>
<reference evidence="1" key="1">
    <citation type="submission" date="2017-12" db="EMBL/GenBank/DDBJ databases">
        <title>Gene loss provides genomic basis for host adaptation in cereal stripe rust fungi.</title>
        <authorList>
            <person name="Xia C."/>
        </authorList>
    </citation>
    <scope>NUCLEOTIDE SEQUENCE [LARGE SCALE GENOMIC DNA]</scope>
    <source>
        <strain evidence="1">93-210</strain>
    </source>
</reference>
<dbReference type="VEuPathDB" id="FungiDB:PSHT_07465"/>
<dbReference type="AlphaFoldDB" id="A0A2S4VED0"/>
<sequence>MERLAYQKELKTAQKSESFWMTMLDAHLDKFLYMFKLPKQLCIEANFHNQGSKFFQGFEVQTIEVVSEVVISEGIEYKSTTEVHKNNSHKEESILPYSFLPVGAPFWKRSIMLKLNTNRLCL</sequence>
<gene>
    <name evidence="1" type="ORF">PSTT_07974</name>
</gene>
<keyword evidence="2" id="KW-1185">Reference proteome</keyword>
<comment type="caution">
    <text evidence="1">The sequence shown here is derived from an EMBL/GenBank/DDBJ whole genome shotgun (WGS) entry which is preliminary data.</text>
</comment>
<dbReference type="VEuPathDB" id="FungiDB:PSTT_07974"/>
<dbReference type="Proteomes" id="UP000239156">
    <property type="component" value="Unassembled WGS sequence"/>
</dbReference>
<evidence type="ECO:0000313" key="2">
    <source>
        <dbReference type="Proteomes" id="UP000239156"/>
    </source>
</evidence>
<organism evidence="1 2">
    <name type="scientific">Puccinia striiformis</name>
    <dbReference type="NCBI Taxonomy" id="27350"/>
    <lineage>
        <taxon>Eukaryota</taxon>
        <taxon>Fungi</taxon>
        <taxon>Dikarya</taxon>
        <taxon>Basidiomycota</taxon>
        <taxon>Pucciniomycotina</taxon>
        <taxon>Pucciniomycetes</taxon>
        <taxon>Pucciniales</taxon>
        <taxon>Pucciniaceae</taxon>
        <taxon>Puccinia</taxon>
    </lineage>
</organism>
<evidence type="ECO:0000313" key="1">
    <source>
        <dbReference type="EMBL" id="POW07902.1"/>
    </source>
</evidence>
<accession>A0A2S4VED0</accession>
<protein>
    <submittedName>
        <fullName evidence="1">Uncharacterized protein</fullName>
    </submittedName>
</protein>
<dbReference type="EMBL" id="PKSL01000070">
    <property type="protein sequence ID" value="POW07902.1"/>
    <property type="molecule type" value="Genomic_DNA"/>
</dbReference>